<evidence type="ECO:0000256" key="7">
    <source>
        <dbReference type="ARBA" id="ARBA00023004"/>
    </source>
</evidence>
<dbReference type="GO" id="GO:0005829">
    <property type="term" value="C:cytosol"/>
    <property type="evidence" value="ECO:0007669"/>
    <property type="project" value="TreeGrafter"/>
</dbReference>
<evidence type="ECO:0000256" key="1">
    <source>
        <dbReference type="ARBA" id="ARBA00001970"/>
    </source>
</evidence>
<dbReference type="Pfam" id="PF04261">
    <property type="entry name" value="Dyp_perox_N"/>
    <property type="match status" value="1"/>
</dbReference>
<feature type="domain" description="Dyp-type peroxidase N-terminal" evidence="11">
    <location>
        <begin position="63"/>
        <end position="203"/>
    </location>
</feature>
<evidence type="ECO:0000256" key="10">
    <source>
        <dbReference type="SAM" id="Phobius"/>
    </source>
</evidence>
<dbReference type="InterPro" id="IPR006314">
    <property type="entry name" value="Dyp_peroxidase"/>
</dbReference>
<dbReference type="PANTHER" id="PTHR30521:SF4">
    <property type="entry name" value="DEFERROCHELATASE"/>
    <property type="match status" value="1"/>
</dbReference>
<keyword evidence="4" id="KW-0479">Metal-binding</keyword>
<evidence type="ECO:0000256" key="4">
    <source>
        <dbReference type="ARBA" id="ARBA00022723"/>
    </source>
</evidence>
<feature type="transmembrane region" description="Helical" evidence="10">
    <location>
        <begin position="12"/>
        <end position="32"/>
    </location>
</feature>
<keyword evidence="6" id="KW-0560">Oxidoreductase</keyword>
<evidence type="ECO:0000256" key="5">
    <source>
        <dbReference type="ARBA" id="ARBA00022729"/>
    </source>
</evidence>
<dbReference type="GO" id="GO:0046872">
    <property type="term" value="F:metal ion binding"/>
    <property type="evidence" value="ECO:0007669"/>
    <property type="project" value="UniProtKB-KW"/>
</dbReference>
<evidence type="ECO:0000256" key="8">
    <source>
        <dbReference type="ARBA" id="ARBA00025737"/>
    </source>
</evidence>
<reference evidence="13 14" key="1">
    <citation type="submission" date="2017-09" db="EMBL/GenBank/DDBJ databases">
        <title>Bacterial strain isolated from the female urinary microbiota.</title>
        <authorList>
            <person name="Thomas-White K."/>
            <person name="Kumar N."/>
            <person name="Forster S."/>
            <person name="Putonti C."/>
            <person name="Lawley T."/>
            <person name="Wolfe A.J."/>
        </authorList>
    </citation>
    <scope>NUCLEOTIDE SEQUENCE [LARGE SCALE GENOMIC DNA]</scope>
    <source>
        <strain evidence="13 14">UMB1301</strain>
    </source>
</reference>
<keyword evidence="3" id="KW-0349">Heme</keyword>
<evidence type="ECO:0000256" key="3">
    <source>
        <dbReference type="ARBA" id="ARBA00022617"/>
    </source>
</evidence>
<dbReference type="InterPro" id="IPR048328">
    <property type="entry name" value="Dyp_perox_C"/>
</dbReference>
<comment type="caution">
    <text evidence="13">The sequence shown here is derived from an EMBL/GenBank/DDBJ whole genome shotgun (WGS) entry which is preliminary data.</text>
</comment>
<protein>
    <submittedName>
        <fullName evidence="13">Peroxidase</fullName>
    </submittedName>
</protein>
<dbReference type="Proteomes" id="UP000235598">
    <property type="component" value="Unassembled WGS sequence"/>
</dbReference>
<dbReference type="SUPFAM" id="SSF54909">
    <property type="entry name" value="Dimeric alpha+beta barrel"/>
    <property type="match status" value="1"/>
</dbReference>
<keyword evidence="5" id="KW-0732">Signal</keyword>
<keyword evidence="7" id="KW-0408">Iron</keyword>
<gene>
    <name evidence="13" type="ORF">CJ199_11010</name>
</gene>
<dbReference type="Pfam" id="PF20628">
    <property type="entry name" value="Dyp_perox_C"/>
    <property type="match status" value="1"/>
</dbReference>
<keyword evidence="10" id="KW-1133">Transmembrane helix</keyword>
<dbReference type="PROSITE" id="PS51404">
    <property type="entry name" value="DYP_PEROXIDASE"/>
    <property type="match status" value="1"/>
</dbReference>
<dbReference type="NCBIfam" id="TIGR01413">
    <property type="entry name" value="Dyp_perox_fam"/>
    <property type="match status" value="1"/>
</dbReference>
<proteinExistence type="inferred from homology"/>
<evidence type="ECO:0000259" key="11">
    <source>
        <dbReference type="Pfam" id="PF04261"/>
    </source>
</evidence>
<evidence type="ECO:0000313" key="13">
    <source>
        <dbReference type="EMBL" id="PMD04876.1"/>
    </source>
</evidence>
<evidence type="ECO:0000313" key="14">
    <source>
        <dbReference type="Proteomes" id="UP000235598"/>
    </source>
</evidence>
<organism evidence="13 14">
    <name type="scientific">Brevibacterium paucivorans</name>
    <dbReference type="NCBI Taxonomy" id="170994"/>
    <lineage>
        <taxon>Bacteria</taxon>
        <taxon>Bacillati</taxon>
        <taxon>Actinomycetota</taxon>
        <taxon>Actinomycetes</taxon>
        <taxon>Micrococcales</taxon>
        <taxon>Brevibacteriaceae</taxon>
        <taxon>Brevibacterium</taxon>
    </lineage>
</organism>
<dbReference type="PROSITE" id="PS51318">
    <property type="entry name" value="TAT"/>
    <property type="match status" value="1"/>
</dbReference>
<dbReference type="OrthoDB" id="9781066at2"/>
<keyword evidence="2 13" id="KW-0575">Peroxidase</keyword>
<dbReference type="GO" id="GO:0020037">
    <property type="term" value="F:heme binding"/>
    <property type="evidence" value="ECO:0007669"/>
    <property type="project" value="InterPro"/>
</dbReference>
<comment type="cofactor">
    <cofactor evidence="1">
        <name>heme b</name>
        <dbReference type="ChEBI" id="CHEBI:60344"/>
    </cofactor>
</comment>
<evidence type="ECO:0000256" key="9">
    <source>
        <dbReference type="SAM" id="MobiDB-lite"/>
    </source>
</evidence>
<evidence type="ECO:0000256" key="6">
    <source>
        <dbReference type="ARBA" id="ARBA00023002"/>
    </source>
</evidence>
<dbReference type="GO" id="GO:0004601">
    <property type="term" value="F:peroxidase activity"/>
    <property type="evidence" value="ECO:0007669"/>
    <property type="project" value="UniProtKB-KW"/>
</dbReference>
<dbReference type="InterPro" id="IPR048327">
    <property type="entry name" value="Dyp_perox_N"/>
</dbReference>
<dbReference type="InterPro" id="IPR011008">
    <property type="entry name" value="Dimeric_a/b-barrel"/>
</dbReference>
<evidence type="ECO:0000259" key="12">
    <source>
        <dbReference type="Pfam" id="PF20628"/>
    </source>
</evidence>
<keyword evidence="10" id="KW-0812">Transmembrane</keyword>
<dbReference type="RefSeq" id="WP_102239514.1">
    <property type="nucleotide sequence ID" value="NZ_PNHK01000004.1"/>
</dbReference>
<comment type="similarity">
    <text evidence="8">Belongs to the DyP-type peroxidase family.</text>
</comment>
<feature type="domain" description="Dyp-type peroxidase C-terminal" evidence="12">
    <location>
        <begin position="216"/>
        <end position="410"/>
    </location>
</feature>
<evidence type="ECO:0000256" key="2">
    <source>
        <dbReference type="ARBA" id="ARBA00022559"/>
    </source>
</evidence>
<dbReference type="EMBL" id="PNHK01000004">
    <property type="protein sequence ID" value="PMD04876.1"/>
    <property type="molecule type" value="Genomic_DNA"/>
</dbReference>
<name>A0A2N6VL91_9MICO</name>
<dbReference type="PANTHER" id="PTHR30521">
    <property type="entry name" value="DEFERROCHELATASE/PEROXIDASE"/>
    <property type="match status" value="1"/>
</dbReference>
<sequence length="422" mass="45720">MANQPTPNRRTLMGATVVGAVGVAGAVGFGTGRATAPAEPSHPRPDTRGLNGEEVVPFYGEHQAGVETPPQAHGMFIALTLRENVDRDGVRRLLTLLSDDAAALTQGKPPLGDTEPELTERPARLTVTFGFGKRLVERVRSAPDWLKPLPRFDFDRFQPGRTDGDLLLQVCSDDPATVAHAVRMLIKDARAFTDVAWTREGFRRAYGSDPQGTTVRNPFGQVDGTANPGPGSEDFARLVWGTTTGATPAVFSARGEPPRDLADHYPAWMQGGTTLVIRDIEMNMATWDQADRPAREFAVGRDMARGAPLTGTDEHDIPDLEAKNELGLSVISPVSHVARSRNTQDPAEQIYRRVYSYQEGLGATGLIFASYQANIDRQFLPIQQRLAQADLLNEWTTPVGSTVWAIPPGASEGGFVGQTLFA</sequence>
<accession>A0A2N6VL91</accession>
<keyword evidence="10" id="KW-0472">Membrane</keyword>
<dbReference type="AlphaFoldDB" id="A0A2N6VL91"/>
<feature type="region of interest" description="Disordered" evidence="9">
    <location>
        <begin position="207"/>
        <end position="233"/>
    </location>
</feature>
<dbReference type="InterPro" id="IPR006311">
    <property type="entry name" value="TAT_signal"/>
</dbReference>